<dbReference type="InterPro" id="IPR036864">
    <property type="entry name" value="Zn2-C6_fun-type_DNA-bd_sf"/>
</dbReference>
<evidence type="ECO:0000313" key="5">
    <source>
        <dbReference type="Proteomes" id="UP000256645"/>
    </source>
</evidence>
<evidence type="ECO:0000259" key="3">
    <source>
        <dbReference type="PROSITE" id="PS50048"/>
    </source>
</evidence>
<dbReference type="Pfam" id="PF00172">
    <property type="entry name" value="Zn_clus"/>
    <property type="match status" value="1"/>
</dbReference>
<organism evidence="4 5">
    <name type="scientific">Coleophoma cylindrospora</name>
    <dbReference type="NCBI Taxonomy" id="1849047"/>
    <lineage>
        <taxon>Eukaryota</taxon>
        <taxon>Fungi</taxon>
        <taxon>Dikarya</taxon>
        <taxon>Ascomycota</taxon>
        <taxon>Pezizomycotina</taxon>
        <taxon>Leotiomycetes</taxon>
        <taxon>Helotiales</taxon>
        <taxon>Dermateaceae</taxon>
        <taxon>Coleophoma</taxon>
    </lineage>
</organism>
<dbReference type="SUPFAM" id="SSF57701">
    <property type="entry name" value="Zn2/Cys6 DNA-binding domain"/>
    <property type="match status" value="1"/>
</dbReference>
<dbReference type="SMART" id="SM00066">
    <property type="entry name" value="GAL4"/>
    <property type="match status" value="1"/>
</dbReference>
<dbReference type="Gene3D" id="4.10.240.10">
    <property type="entry name" value="Zn(2)-C6 fungal-type DNA-binding domain"/>
    <property type="match status" value="1"/>
</dbReference>
<keyword evidence="5" id="KW-1185">Reference proteome</keyword>
<feature type="region of interest" description="Disordered" evidence="2">
    <location>
        <begin position="59"/>
        <end position="84"/>
    </location>
</feature>
<dbReference type="PANTHER" id="PTHR38791">
    <property type="entry name" value="ZN(II)2CYS6 TRANSCRIPTION FACTOR (EUROFUNG)-RELATED-RELATED"/>
    <property type="match status" value="1"/>
</dbReference>
<dbReference type="GO" id="GO:0008270">
    <property type="term" value="F:zinc ion binding"/>
    <property type="evidence" value="ECO:0007669"/>
    <property type="project" value="InterPro"/>
</dbReference>
<dbReference type="PROSITE" id="PS50048">
    <property type="entry name" value="ZN2_CY6_FUNGAL_2"/>
    <property type="match status" value="1"/>
</dbReference>
<dbReference type="STRING" id="1849047.A0A3D8RLQ4"/>
<dbReference type="PROSITE" id="PS00463">
    <property type="entry name" value="ZN2_CY6_FUNGAL_1"/>
    <property type="match status" value="1"/>
</dbReference>
<accession>A0A3D8RLQ4</accession>
<gene>
    <name evidence="4" type="ORF">BP6252_06008</name>
</gene>
<dbReference type="CDD" id="cd00067">
    <property type="entry name" value="GAL4"/>
    <property type="match status" value="1"/>
</dbReference>
<reference evidence="4 5" key="1">
    <citation type="journal article" date="2018" name="IMA Fungus">
        <title>IMA Genome-F 9: Draft genome sequence of Annulohypoxylon stygium, Aspergillus mulundensis, Berkeleyomyces basicola (syn. Thielaviopsis basicola), Ceratocystis smalleyi, two Cercospora beticola strains, Coleophoma cylindrospora, Fusarium fracticaudum, Phialophora cf. hyalina, and Morchella septimelata.</title>
        <authorList>
            <person name="Wingfield B.D."/>
            <person name="Bills G.F."/>
            <person name="Dong Y."/>
            <person name="Huang W."/>
            <person name="Nel W.J."/>
            <person name="Swalarsk-Parry B.S."/>
            <person name="Vaghefi N."/>
            <person name="Wilken P.M."/>
            <person name="An Z."/>
            <person name="de Beer Z.W."/>
            <person name="De Vos L."/>
            <person name="Chen L."/>
            <person name="Duong T.A."/>
            <person name="Gao Y."/>
            <person name="Hammerbacher A."/>
            <person name="Kikkert J.R."/>
            <person name="Li Y."/>
            <person name="Li H."/>
            <person name="Li K."/>
            <person name="Li Q."/>
            <person name="Liu X."/>
            <person name="Ma X."/>
            <person name="Naidoo K."/>
            <person name="Pethybridge S.J."/>
            <person name="Sun J."/>
            <person name="Steenkamp E.T."/>
            <person name="van der Nest M.A."/>
            <person name="van Wyk S."/>
            <person name="Wingfield M.J."/>
            <person name="Xiong C."/>
            <person name="Yue Q."/>
            <person name="Zhang X."/>
        </authorList>
    </citation>
    <scope>NUCLEOTIDE SEQUENCE [LARGE SCALE GENOMIC DNA]</scope>
    <source>
        <strain evidence="4 5">BP6252</strain>
    </source>
</reference>
<feature type="domain" description="Zn(2)-C6 fungal-type" evidence="3">
    <location>
        <begin position="9"/>
        <end position="37"/>
    </location>
</feature>
<dbReference type="AlphaFoldDB" id="A0A3D8RLQ4"/>
<evidence type="ECO:0000313" key="4">
    <source>
        <dbReference type="EMBL" id="RDW74866.1"/>
    </source>
</evidence>
<keyword evidence="1" id="KW-0539">Nucleus</keyword>
<evidence type="ECO:0000256" key="1">
    <source>
        <dbReference type="ARBA" id="ARBA00023242"/>
    </source>
</evidence>
<evidence type="ECO:0000256" key="2">
    <source>
        <dbReference type="SAM" id="MobiDB-lite"/>
    </source>
</evidence>
<dbReference type="PANTHER" id="PTHR38791:SF5">
    <property type="entry name" value="TRANSCRIPTION FACTOR DBAG-RELATED"/>
    <property type="match status" value="1"/>
</dbReference>
<proteinExistence type="predicted"/>
<dbReference type="Proteomes" id="UP000256645">
    <property type="component" value="Unassembled WGS sequence"/>
</dbReference>
<dbReference type="EMBL" id="PDLM01000006">
    <property type="protein sequence ID" value="RDW74866.1"/>
    <property type="molecule type" value="Genomic_DNA"/>
</dbReference>
<dbReference type="GO" id="GO:0000981">
    <property type="term" value="F:DNA-binding transcription factor activity, RNA polymerase II-specific"/>
    <property type="evidence" value="ECO:0007669"/>
    <property type="project" value="InterPro"/>
</dbReference>
<comment type="caution">
    <text evidence="4">The sequence shown here is derived from an EMBL/GenBank/DDBJ whole genome shotgun (WGS) entry which is preliminary data.</text>
</comment>
<protein>
    <recommendedName>
        <fullName evidence="3">Zn(2)-C6 fungal-type domain-containing protein</fullName>
    </recommendedName>
</protein>
<dbReference type="OrthoDB" id="3525185at2759"/>
<dbReference type="InterPro" id="IPR053175">
    <property type="entry name" value="DHMBA_Reg_Transcription_Factor"/>
</dbReference>
<sequence length="518" mass="57274">MVNHGISRACLTCKTRRIKCDEGRPTCRKCLKSKRTCLGYKDDADTLFRGYNSSSVGDHWGGPNVPVRSSRPSKVLNSPTKQPSIGADTEDLSVWQMFFSDYVLASKDRSLSRGYFDGLENLLNNTNPDSELVQAAKIVAQASAASKYDSQDVLRMTRAKYSDILVAFQSVLNDPDKCNTDEALMTTALLGLYEMIVATEVYPSAHSIHVKGVSAILCTRDLPFELLAGSSLFQTFNTLLPQNPSPEAHIPGLLSAYCCSKADPSTKNLDAILIRLPPVRRRALKILSDPKASKIELRSLKQEAILLNKEFSLWPLCLPKEWMPQTLGEIQEGEVLLNDEALDEMPFWPGRIDTYYDMYVVAVWDVYRKARLKLLNVIVQCSERLRGDSQVHDKSNTLPKLQGEINELVDGLCASIPFHLVADLQSCLTAGSASSEPFTPGKALGGLLLMYPLHIASTLPMVPPKQKAWMQGRLRWIGTHMGIRQATMLANSKLEVSHKFIADGHALVLAGSLIQPLG</sequence>
<feature type="compositionally biased region" description="Polar residues" evidence="2">
    <location>
        <begin position="70"/>
        <end position="83"/>
    </location>
</feature>
<dbReference type="InterPro" id="IPR001138">
    <property type="entry name" value="Zn2Cys6_DnaBD"/>
</dbReference>
<name>A0A3D8RLQ4_9HELO</name>